<evidence type="ECO:0000313" key="2">
    <source>
        <dbReference type="EMBL" id="RMI46845.1"/>
    </source>
</evidence>
<dbReference type="AlphaFoldDB" id="A0A3M2MDY7"/>
<protein>
    <submittedName>
        <fullName evidence="2">DUF397 domain-containing protein</fullName>
    </submittedName>
</protein>
<evidence type="ECO:0000313" key="3">
    <source>
        <dbReference type="Proteomes" id="UP000282674"/>
    </source>
</evidence>
<dbReference type="OrthoDB" id="3483392at2"/>
<feature type="domain" description="DUF397" evidence="1">
    <location>
        <begin position="31"/>
        <end position="83"/>
    </location>
</feature>
<dbReference type="Pfam" id="PF04149">
    <property type="entry name" value="DUF397"/>
    <property type="match status" value="1"/>
</dbReference>
<accession>A0A3M2MDY7</accession>
<comment type="caution">
    <text evidence="2">The sequence shown here is derived from an EMBL/GenBank/DDBJ whole genome shotgun (WGS) entry which is preliminary data.</text>
</comment>
<dbReference type="RefSeq" id="WP_122193255.1">
    <property type="nucleotide sequence ID" value="NZ_JBHSKC010000026.1"/>
</dbReference>
<dbReference type="Proteomes" id="UP000282674">
    <property type="component" value="Unassembled WGS sequence"/>
</dbReference>
<dbReference type="InterPro" id="IPR007278">
    <property type="entry name" value="DUF397"/>
</dbReference>
<evidence type="ECO:0000259" key="1">
    <source>
        <dbReference type="Pfam" id="PF04149"/>
    </source>
</evidence>
<name>A0A3M2MDY7_9ACTN</name>
<keyword evidence="3" id="KW-1185">Reference proteome</keyword>
<sequence length="85" mass="8651">MDLSQVMWRKASKSKEDGSNCIEVGAIPSSAWRIATRSSEAGDNCVEVAGAGGGVALRDSKKPDGGVLVLTRDGFGAVLDAAKAG</sequence>
<reference evidence="2 3" key="1">
    <citation type="submission" date="2018-10" db="EMBL/GenBank/DDBJ databases">
        <title>Isolation from soil.</title>
        <authorList>
            <person name="Hu J."/>
        </authorList>
    </citation>
    <scope>NUCLEOTIDE SEQUENCE [LARGE SCALE GENOMIC DNA]</scope>
    <source>
        <strain evidence="2 3">NEAU-Ht49</strain>
    </source>
</reference>
<dbReference type="EMBL" id="RFFG01000007">
    <property type="protein sequence ID" value="RMI46845.1"/>
    <property type="molecule type" value="Genomic_DNA"/>
</dbReference>
<proteinExistence type="predicted"/>
<gene>
    <name evidence="2" type="ORF">EBO15_05780</name>
</gene>
<organism evidence="2 3">
    <name type="scientific">Actinomadura harenae</name>
    <dbReference type="NCBI Taxonomy" id="2483351"/>
    <lineage>
        <taxon>Bacteria</taxon>
        <taxon>Bacillati</taxon>
        <taxon>Actinomycetota</taxon>
        <taxon>Actinomycetes</taxon>
        <taxon>Streptosporangiales</taxon>
        <taxon>Thermomonosporaceae</taxon>
        <taxon>Actinomadura</taxon>
    </lineage>
</organism>